<dbReference type="InterPro" id="IPR050553">
    <property type="entry name" value="Thioredoxin_ResA/DsbE_sf"/>
</dbReference>
<dbReference type="EMBL" id="CP036274">
    <property type="protein sequence ID" value="QDU25651.1"/>
    <property type="molecule type" value="Genomic_DNA"/>
</dbReference>
<dbReference type="PANTHER" id="PTHR42852:SF13">
    <property type="entry name" value="PROTEIN DIPZ"/>
    <property type="match status" value="1"/>
</dbReference>
<dbReference type="PROSITE" id="PS51352">
    <property type="entry name" value="THIOREDOXIN_2"/>
    <property type="match status" value="1"/>
</dbReference>
<dbReference type="OrthoDB" id="213873at2"/>
<dbReference type="InterPro" id="IPR013766">
    <property type="entry name" value="Thioredoxin_domain"/>
</dbReference>
<dbReference type="SUPFAM" id="SSF52833">
    <property type="entry name" value="Thioredoxin-like"/>
    <property type="match status" value="1"/>
</dbReference>
<keyword evidence="3" id="KW-1185">Reference proteome</keyword>
<dbReference type="Proteomes" id="UP000315017">
    <property type="component" value="Chromosome"/>
</dbReference>
<dbReference type="KEGG" id="aagg:ETAA8_07210"/>
<gene>
    <name evidence="2" type="ORF">ETAA8_07210</name>
</gene>
<dbReference type="PANTHER" id="PTHR42852">
    <property type="entry name" value="THIOL:DISULFIDE INTERCHANGE PROTEIN DSBE"/>
    <property type="match status" value="1"/>
</dbReference>
<dbReference type="InterPro" id="IPR036249">
    <property type="entry name" value="Thioredoxin-like_sf"/>
</dbReference>
<evidence type="ECO:0000259" key="1">
    <source>
        <dbReference type="PROSITE" id="PS51352"/>
    </source>
</evidence>
<dbReference type="RefSeq" id="WP_145084936.1">
    <property type="nucleotide sequence ID" value="NZ_CP036274.1"/>
</dbReference>
<accession>A0A517Y5Z1</accession>
<dbReference type="AlphaFoldDB" id="A0A517Y5Z1"/>
<dbReference type="CDD" id="cd02966">
    <property type="entry name" value="TlpA_like_family"/>
    <property type="match status" value="1"/>
</dbReference>
<dbReference type="Gene3D" id="3.40.30.10">
    <property type="entry name" value="Glutaredoxin"/>
    <property type="match status" value="1"/>
</dbReference>
<reference evidence="2 3" key="1">
    <citation type="submission" date="2019-02" db="EMBL/GenBank/DDBJ databases">
        <title>Deep-cultivation of Planctomycetes and their phenomic and genomic characterization uncovers novel biology.</title>
        <authorList>
            <person name="Wiegand S."/>
            <person name="Jogler M."/>
            <person name="Boedeker C."/>
            <person name="Pinto D."/>
            <person name="Vollmers J."/>
            <person name="Rivas-Marin E."/>
            <person name="Kohn T."/>
            <person name="Peeters S.H."/>
            <person name="Heuer A."/>
            <person name="Rast P."/>
            <person name="Oberbeckmann S."/>
            <person name="Bunk B."/>
            <person name="Jeske O."/>
            <person name="Meyerdierks A."/>
            <person name="Storesund J.E."/>
            <person name="Kallscheuer N."/>
            <person name="Luecker S."/>
            <person name="Lage O.M."/>
            <person name="Pohl T."/>
            <person name="Merkel B.J."/>
            <person name="Hornburger P."/>
            <person name="Mueller R.-W."/>
            <person name="Bruemmer F."/>
            <person name="Labrenz M."/>
            <person name="Spormann A.M."/>
            <person name="Op den Camp H."/>
            <person name="Overmann J."/>
            <person name="Amann R."/>
            <person name="Jetten M.S.M."/>
            <person name="Mascher T."/>
            <person name="Medema M.H."/>
            <person name="Devos D.P."/>
            <person name="Kaster A.-K."/>
            <person name="Ovreas L."/>
            <person name="Rohde M."/>
            <person name="Galperin M.Y."/>
            <person name="Jogler C."/>
        </authorList>
    </citation>
    <scope>NUCLEOTIDE SEQUENCE [LARGE SCALE GENOMIC DNA]</scope>
    <source>
        <strain evidence="2 3">ETA_A8</strain>
    </source>
</reference>
<evidence type="ECO:0000313" key="3">
    <source>
        <dbReference type="Proteomes" id="UP000315017"/>
    </source>
</evidence>
<sequence>MNAILMLLAAAVPAQLPEGTLLRYEGSMIASKDDGNPRIKEFSLLALVGPGNANSRPIDWVIEESGRGSWSWTERFARWNVDATRREDTPEAPALLFERADGKSIVPLCPLLFTAESPLAKGQKWTEDRYEYEVTGEAVRAEQNCWTINVRTPYGPKRTLWVAKTSSLVVAVRETVFVGQGEQHELKFELKEIKQLPTSDYAKTAQAFNAWLELRAELQRPARHERVELNDEQLALARKQIANLESATENTPLASFAAAAVKDLQNQKGRAGAMQALREAAVGKALPELKLTDLSGKEFDAATWKDKVLVLHFWEYRDAPLEEPYGQVGYLDFASRKHADKALILGVNVDERLAVEETRRGAISSARRLKAFMNLSYNIALDDGALVKQIGDPRAANGKLPLFVVVGPDGKIASYHAGLYEIKPEQGLKELEAAITTAAGK</sequence>
<organism evidence="2 3">
    <name type="scientific">Anatilimnocola aggregata</name>
    <dbReference type="NCBI Taxonomy" id="2528021"/>
    <lineage>
        <taxon>Bacteria</taxon>
        <taxon>Pseudomonadati</taxon>
        <taxon>Planctomycetota</taxon>
        <taxon>Planctomycetia</taxon>
        <taxon>Pirellulales</taxon>
        <taxon>Pirellulaceae</taxon>
        <taxon>Anatilimnocola</taxon>
    </lineage>
</organism>
<name>A0A517Y5Z1_9BACT</name>
<protein>
    <recommendedName>
        <fullName evidence="1">Thioredoxin domain-containing protein</fullName>
    </recommendedName>
</protein>
<proteinExistence type="predicted"/>
<feature type="domain" description="Thioredoxin" evidence="1">
    <location>
        <begin position="280"/>
        <end position="440"/>
    </location>
</feature>
<evidence type="ECO:0000313" key="2">
    <source>
        <dbReference type="EMBL" id="QDU25651.1"/>
    </source>
</evidence>